<feature type="chain" id="PRO_5046155545" evidence="1">
    <location>
        <begin position="20"/>
        <end position="462"/>
    </location>
</feature>
<comment type="caution">
    <text evidence="2">The sequence shown here is derived from an EMBL/GenBank/DDBJ whole genome shotgun (WGS) entry which is preliminary data.</text>
</comment>
<evidence type="ECO:0000256" key="1">
    <source>
        <dbReference type="SAM" id="SignalP"/>
    </source>
</evidence>
<dbReference type="Gene3D" id="2.130.10.130">
    <property type="entry name" value="Integrin alpha, N-terminal"/>
    <property type="match status" value="1"/>
</dbReference>
<name>A0ABT7EM68_9GAMM</name>
<dbReference type="SUPFAM" id="SSF69318">
    <property type="entry name" value="Integrin alpha N-terminal domain"/>
    <property type="match status" value="1"/>
</dbReference>
<dbReference type="PANTHER" id="PTHR46580:SF4">
    <property type="entry name" value="ATP_GTP-BINDING PROTEIN"/>
    <property type="match status" value="1"/>
</dbReference>
<evidence type="ECO:0000313" key="2">
    <source>
        <dbReference type="EMBL" id="MDK2596146.1"/>
    </source>
</evidence>
<keyword evidence="1" id="KW-0732">Signal</keyword>
<dbReference type="RefSeq" id="WP_284137571.1">
    <property type="nucleotide sequence ID" value="NZ_JASJUT010000005.1"/>
</dbReference>
<keyword evidence="3" id="KW-1185">Reference proteome</keyword>
<sequence length="462" mass="51845">MKQKAIFALSLLAASQGHATEFALKLETKNPLILTESPIVFAVNEELKALERIDLSQNKSQLLHITPDSKGFHYGTTAGSKEVQAFILDSKGVYVTTQAKTERLISSNSLLTRLETDDFEKIEFVLDVNEDGLSDIYLPGFTRSELYIQQKDGQFKQHFFNYNLPLRSHTYSESEELEISTNFTSLPIVHDFNADGINDLVFRTRKQVAVLYGAKNGFANAVDLVHLPTDFGKLKGKKVRTTQELVDINQDGHLDLITRTRPITEGISALEAKVEYDLYLGQPKGFNSGAIKLPHTLGVGGMRVEYDFDGDGLLDLQTMDVDIGLTTIAAIALGGGKADVDVEMRFFRQKPHTLFDKSPSTEKEVELEIDMTRSMRGLPFYTGDLNGDNKHDIVFKSSNKSLYIYYGSTGKLLRNEYKKISRILPDNPHDIALIDVDQNGKKDFVFKYENKQGPARIEMILN</sequence>
<proteinExistence type="predicted"/>
<evidence type="ECO:0000313" key="3">
    <source>
        <dbReference type="Proteomes" id="UP001231915"/>
    </source>
</evidence>
<dbReference type="PANTHER" id="PTHR46580">
    <property type="entry name" value="SENSOR KINASE-RELATED"/>
    <property type="match status" value="1"/>
</dbReference>
<accession>A0ABT7EM68</accession>
<dbReference type="InterPro" id="IPR028994">
    <property type="entry name" value="Integrin_alpha_N"/>
</dbReference>
<protein>
    <submittedName>
        <fullName evidence="2">VCBS repeat-containing protein</fullName>
    </submittedName>
</protein>
<feature type="signal peptide" evidence="1">
    <location>
        <begin position="1"/>
        <end position="19"/>
    </location>
</feature>
<dbReference type="Proteomes" id="UP001231915">
    <property type="component" value="Unassembled WGS sequence"/>
</dbReference>
<gene>
    <name evidence="2" type="ORF">QNM18_13880</name>
</gene>
<reference evidence="2 3" key="1">
    <citation type="submission" date="2023-05" db="EMBL/GenBank/DDBJ databases">
        <title>Pseudoalteromonas ardens sp. nov., Pseudoalteromonas obscura sp. nov., and Pseudoalteromonas umbrosa sp. nov., isolated from the coral Montipora capitata.</title>
        <authorList>
            <person name="Thomas E.M."/>
            <person name="Smith E.M."/>
            <person name="Papke E."/>
            <person name="Shlafstein M.D."/>
            <person name="Oline D.K."/>
            <person name="Videau P."/>
            <person name="Saw J.H."/>
            <person name="Strangman W.K."/>
            <person name="Ushijima B."/>
        </authorList>
    </citation>
    <scope>NUCLEOTIDE SEQUENCE [LARGE SCALE GENOMIC DNA]</scope>
    <source>
        <strain evidence="2 3">P94</strain>
    </source>
</reference>
<dbReference type="EMBL" id="JASJUT010000005">
    <property type="protein sequence ID" value="MDK2596146.1"/>
    <property type="molecule type" value="Genomic_DNA"/>
</dbReference>
<organism evidence="2 3">
    <name type="scientific">Pseudoalteromonas obscura</name>
    <dbReference type="NCBI Taxonomy" id="3048491"/>
    <lineage>
        <taxon>Bacteria</taxon>
        <taxon>Pseudomonadati</taxon>
        <taxon>Pseudomonadota</taxon>
        <taxon>Gammaproteobacteria</taxon>
        <taxon>Alteromonadales</taxon>
        <taxon>Pseudoalteromonadaceae</taxon>
        <taxon>Pseudoalteromonas</taxon>
    </lineage>
</organism>